<keyword evidence="2" id="KW-0809">Transit peptide</keyword>
<dbReference type="PANTHER" id="PTHR28595">
    <property type="entry name" value="39S RIBOSOMAL PROTEIN L54, MITOCHONDRIAL"/>
    <property type="match status" value="1"/>
</dbReference>
<dbReference type="GO" id="GO:0005762">
    <property type="term" value="C:mitochondrial large ribosomal subunit"/>
    <property type="evidence" value="ECO:0007669"/>
    <property type="project" value="TreeGrafter"/>
</dbReference>
<evidence type="ECO:0000256" key="3">
    <source>
        <dbReference type="ARBA" id="ARBA00022980"/>
    </source>
</evidence>
<dbReference type="Proteomes" id="UP000887229">
    <property type="component" value="Unassembled WGS sequence"/>
</dbReference>
<feature type="region of interest" description="Disordered" evidence="8">
    <location>
        <begin position="166"/>
        <end position="188"/>
    </location>
</feature>
<proteinExistence type="inferred from homology"/>
<evidence type="ECO:0000256" key="6">
    <source>
        <dbReference type="ARBA" id="ARBA00033752"/>
    </source>
</evidence>
<gene>
    <name evidence="9" type="ORF">F5Z01DRAFT_684538</name>
</gene>
<dbReference type="Pfam" id="PF08561">
    <property type="entry name" value="Ribosomal_L37"/>
    <property type="match status" value="1"/>
</dbReference>
<dbReference type="PANTHER" id="PTHR28595:SF1">
    <property type="entry name" value="LARGE RIBOSOMAL SUBUNIT PROTEIN ML54"/>
    <property type="match status" value="1"/>
</dbReference>
<feature type="compositionally biased region" description="Low complexity" evidence="8">
    <location>
        <begin position="172"/>
        <end position="185"/>
    </location>
</feature>
<dbReference type="GeneID" id="70296842"/>
<dbReference type="OrthoDB" id="10252718at2759"/>
<comment type="subcellular location">
    <subcellularLocation>
        <location evidence="1">Mitochondrion</location>
    </subcellularLocation>
</comment>
<reference evidence="9" key="1">
    <citation type="journal article" date="2021" name="IMA Fungus">
        <title>Genomic characterization of three marine fungi, including Emericellopsis atlantica sp. nov. with signatures of a generalist lifestyle and marine biomass degradation.</title>
        <authorList>
            <person name="Hagestad O.C."/>
            <person name="Hou L."/>
            <person name="Andersen J.H."/>
            <person name="Hansen E.H."/>
            <person name="Altermark B."/>
            <person name="Li C."/>
            <person name="Kuhnert E."/>
            <person name="Cox R.J."/>
            <person name="Crous P.W."/>
            <person name="Spatafora J.W."/>
            <person name="Lail K."/>
            <person name="Amirebrahimi M."/>
            <person name="Lipzen A."/>
            <person name="Pangilinan J."/>
            <person name="Andreopoulos W."/>
            <person name="Hayes R.D."/>
            <person name="Ng V."/>
            <person name="Grigoriev I.V."/>
            <person name="Jackson S.A."/>
            <person name="Sutton T.D.S."/>
            <person name="Dobson A.D.W."/>
            <person name="Rama T."/>
        </authorList>
    </citation>
    <scope>NUCLEOTIDE SEQUENCE</scope>
    <source>
        <strain evidence="9">TS7</strain>
    </source>
</reference>
<dbReference type="InterPro" id="IPR013870">
    <property type="entry name" value="Ribosomal_mL54"/>
</dbReference>
<evidence type="ECO:0000256" key="7">
    <source>
        <dbReference type="ARBA" id="ARBA00035179"/>
    </source>
</evidence>
<keyword evidence="5" id="KW-0687">Ribonucleoprotein</keyword>
<dbReference type="GO" id="GO:0003735">
    <property type="term" value="F:structural constituent of ribosome"/>
    <property type="evidence" value="ECO:0007669"/>
    <property type="project" value="TreeGrafter"/>
</dbReference>
<name>A0A9P8CLE7_9HYPO</name>
<comment type="similarity">
    <text evidence="6">Belongs to the mitochondrion-specific ribosomal protein mL54 family.</text>
</comment>
<comment type="caution">
    <text evidence="9">The sequence shown here is derived from an EMBL/GenBank/DDBJ whole genome shotgun (WGS) entry which is preliminary data.</text>
</comment>
<evidence type="ECO:0000256" key="8">
    <source>
        <dbReference type="SAM" id="MobiDB-lite"/>
    </source>
</evidence>
<evidence type="ECO:0000313" key="9">
    <source>
        <dbReference type="EMBL" id="KAG9249541.1"/>
    </source>
</evidence>
<accession>A0A9P8CLE7</accession>
<keyword evidence="10" id="KW-1185">Reference proteome</keyword>
<protein>
    <recommendedName>
        <fullName evidence="7">Large ribosomal subunit protein mL54</fullName>
    </recommendedName>
</protein>
<organism evidence="9 10">
    <name type="scientific">Emericellopsis atlantica</name>
    <dbReference type="NCBI Taxonomy" id="2614577"/>
    <lineage>
        <taxon>Eukaryota</taxon>
        <taxon>Fungi</taxon>
        <taxon>Dikarya</taxon>
        <taxon>Ascomycota</taxon>
        <taxon>Pezizomycotina</taxon>
        <taxon>Sordariomycetes</taxon>
        <taxon>Hypocreomycetidae</taxon>
        <taxon>Hypocreales</taxon>
        <taxon>Bionectriaceae</taxon>
        <taxon>Emericellopsis</taxon>
    </lineage>
</organism>
<evidence type="ECO:0000256" key="5">
    <source>
        <dbReference type="ARBA" id="ARBA00023274"/>
    </source>
</evidence>
<evidence type="ECO:0000256" key="4">
    <source>
        <dbReference type="ARBA" id="ARBA00023128"/>
    </source>
</evidence>
<keyword evidence="3 9" id="KW-0689">Ribosomal protein</keyword>
<evidence type="ECO:0000256" key="1">
    <source>
        <dbReference type="ARBA" id="ARBA00004173"/>
    </source>
</evidence>
<evidence type="ECO:0000313" key="10">
    <source>
        <dbReference type="Proteomes" id="UP000887229"/>
    </source>
</evidence>
<dbReference type="EMBL" id="MU251303">
    <property type="protein sequence ID" value="KAG9249541.1"/>
    <property type="molecule type" value="Genomic_DNA"/>
</dbReference>
<evidence type="ECO:0000256" key="2">
    <source>
        <dbReference type="ARBA" id="ARBA00022946"/>
    </source>
</evidence>
<sequence>MPTPESENFKSMKPKVAPTFNGVDFSDPKAFKAAEDAIIREQWVGAMMVRLVGEEMNKCYMREGVNHLENCGHLRERYLQLLAANKIKGTKFQQQNYMSKQDEAVDLEAKVHPINRIAQLQEDPKASSSATMLCTRCLRTALPSQNALRTATRYISTSRPFLSEAAPPLSTPISSPGDAAPSAAPKISSCPEGTVMKGLNYLKNGQDPVAMKDEEYPAWLWECLEVTQKTGAGEEDLDDEFSKSKKKRKQAMKRKREIDEKLLAEGNFEALEPKVPLQHQSVNLPGKEGGSTEENLAAKKARDELMRAMRVERKSKIKERNYLQSM</sequence>
<keyword evidence="4" id="KW-0496">Mitochondrion</keyword>
<dbReference type="RefSeq" id="XP_046113465.1">
    <property type="nucleotide sequence ID" value="XM_046265939.1"/>
</dbReference>
<dbReference type="AlphaFoldDB" id="A0A9P8CLE7"/>